<dbReference type="Proteomes" id="UP000287651">
    <property type="component" value="Unassembled WGS sequence"/>
</dbReference>
<dbReference type="EMBL" id="AMZH03035514">
    <property type="protein sequence ID" value="RRT31838.1"/>
    <property type="molecule type" value="Genomic_DNA"/>
</dbReference>
<protein>
    <submittedName>
        <fullName evidence="1">Uncharacterized protein</fullName>
    </submittedName>
</protein>
<gene>
    <name evidence="1" type="ORF">B296_00047898</name>
</gene>
<evidence type="ECO:0000313" key="1">
    <source>
        <dbReference type="EMBL" id="RRT31838.1"/>
    </source>
</evidence>
<comment type="caution">
    <text evidence="1">The sequence shown here is derived from an EMBL/GenBank/DDBJ whole genome shotgun (WGS) entry which is preliminary data.</text>
</comment>
<reference evidence="1 2" key="1">
    <citation type="journal article" date="2014" name="Agronomy (Basel)">
        <title>A Draft Genome Sequence for Ensete ventricosum, the Drought-Tolerant Tree Against Hunger.</title>
        <authorList>
            <person name="Harrison J."/>
            <person name="Moore K.A."/>
            <person name="Paszkiewicz K."/>
            <person name="Jones T."/>
            <person name="Grant M."/>
            <person name="Ambacheew D."/>
            <person name="Muzemil S."/>
            <person name="Studholme D.J."/>
        </authorList>
    </citation>
    <scope>NUCLEOTIDE SEQUENCE [LARGE SCALE GENOMIC DNA]</scope>
</reference>
<dbReference type="AlphaFoldDB" id="A0A426WXA7"/>
<organism evidence="1 2">
    <name type="scientific">Ensete ventricosum</name>
    <name type="common">Abyssinian banana</name>
    <name type="synonym">Musa ensete</name>
    <dbReference type="NCBI Taxonomy" id="4639"/>
    <lineage>
        <taxon>Eukaryota</taxon>
        <taxon>Viridiplantae</taxon>
        <taxon>Streptophyta</taxon>
        <taxon>Embryophyta</taxon>
        <taxon>Tracheophyta</taxon>
        <taxon>Spermatophyta</taxon>
        <taxon>Magnoliopsida</taxon>
        <taxon>Liliopsida</taxon>
        <taxon>Zingiberales</taxon>
        <taxon>Musaceae</taxon>
        <taxon>Ensete</taxon>
    </lineage>
</organism>
<accession>A0A426WXA7</accession>
<sequence length="93" mass="10518">MVLADARRARHPDTRKSTPRVLVVGLRCVFHGPSYNARATHKDAFLHGPCRHPLPYLPSNRMQARSFSVTHVDHHLQSITGQVSSWVSMVLPR</sequence>
<proteinExistence type="predicted"/>
<evidence type="ECO:0000313" key="2">
    <source>
        <dbReference type="Proteomes" id="UP000287651"/>
    </source>
</evidence>
<name>A0A426WXA7_ENSVE</name>